<evidence type="ECO:0000313" key="1">
    <source>
        <dbReference type="EMBL" id="GKX66781.1"/>
    </source>
</evidence>
<sequence>MNIALLGNPNVGKTTLFNSLTGSNQYVGNWAGVTVEKKEGFLDNFKIIDLPGIYSMDAFSNEEKISKNFLETESIDLIINIVDASNLDRNLYLTYQLKQYKKPMILVLNMIDVAEKKGYKFNLELLEKNFRMKVFPIIASKSIGLDEIKKYIQKEYYSNSLDLTPPNFTNENEAYNYIDSMVSSCRIMSTKTKLDLSESLDSILLNPILAYPMFLLILLFIFKFTFSWVGAPLSKILGILLNSCFMPYLNNLLSGASPWISSLIVNGIVGGVGGILTLLPVILALFFCITILEDSGYMARVAFLMDKIMRKIGLSGKAFIPMILGFGCSVPAIMSARTLESEKDRRLAALLIPLMSCNAKLSIYMVFALALFPKNQGLLIASLYGLGILIAFIMALIFKNSLFKKDEHPFIIELPKLKMPNSQNILNQLSEKTKSFLSKAGTTIFAMSVIIWFLQAFNASGQVANINQSFLYSIGNSIAPFFKPLGFGTWEASVSLLTGIMAKETVVSTLSVIYGNNLLTIIPLHFTQVSAYAFLVFVLLYSPCISVIGTMKKEFGFAMTVFSVIYQILLAWIVSFLFFTVGSMFFH</sequence>
<dbReference type="Proteomes" id="UP001058074">
    <property type="component" value="Unassembled WGS sequence"/>
</dbReference>
<organism evidence="1 2">
    <name type="scientific">Inconstantimicrobium mannanitabidum</name>
    <dbReference type="NCBI Taxonomy" id="1604901"/>
    <lineage>
        <taxon>Bacteria</taxon>
        <taxon>Bacillati</taxon>
        <taxon>Bacillota</taxon>
        <taxon>Clostridia</taxon>
        <taxon>Eubacteriales</taxon>
        <taxon>Clostridiaceae</taxon>
        <taxon>Inconstantimicrobium</taxon>
    </lineage>
</organism>
<evidence type="ECO:0000313" key="2">
    <source>
        <dbReference type="Proteomes" id="UP001058074"/>
    </source>
</evidence>
<accession>A0ACB5RDE2</accession>
<comment type="caution">
    <text evidence="1">The sequence shown here is derived from an EMBL/GenBank/DDBJ whole genome shotgun (WGS) entry which is preliminary data.</text>
</comment>
<gene>
    <name evidence="1" type="primary">feoB_3</name>
    <name evidence="1" type="ORF">rsdtw13_20390</name>
</gene>
<name>A0ACB5RDE2_9CLOT</name>
<reference evidence="1" key="1">
    <citation type="journal article" date="2025" name="Int. J. Syst. Evol. Microbiol.">
        <title>Inconstantimicrobium mannanitabidum sp. nov., a novel member of the family Clostridiaceae isolated from anoxic soil under the treatment of reductive soil disinfestation.</title>
        <authorList>
            <person name="Ueki A."/>
            <person name="Tonouchi A."/>
            <person name="Honma S."/>
            <person name="Kaku N."/>
            <person name="Ueki K."/>
        </authorList>
    </citation>
    <scope>NUCLEOTIDE SEQUENCE</scope>
    <source>
        <strain evidence="1">TW13</strain>
    </source>
</reference>
<dbReference type="EMBL" id="BROD01000001">
    <property type="protein sequence ID" value="GKX66781.1"/>
    <property type="molecule type" value="Genomic_DNA"/>
</dbReference>
<protein>
    <submittedName>
        <fullName evidence="1">Ferrous iron transport protein B</fullName>
    </submittedName>
</protein>
<keyword evidence="2" id="KW-1185">Reference proteome</keyword>
<proteinExistence type="predicted"/>